<proteinExistence type="predicted"/>
<dbReference type="EMBL" id="JAPHEH010000001">
    <property type="protein sequence ID" value="MDG4475189.1"/>
    <property type="molecule type" value="Genomic_DNA"/>
</dbReference>
<feature type="chain" id="PRO_5040761296" evidence="2">
    <location>
        <begin position="28"/>
        <end position="135"/>
    </location>
</feature>
<keyword evidence="1" id="KW-0472">Membrane</keyword>
<sequence length="135" mass="14702">MLQKMIKPMSFFLVFTFLLLDFSVHTAQARMIDTSNVLTAQQTAANRERVSTFLGRDDVQKVMEQHGVDAAEAQKRVASLSDAELAKISQSMEQLPAGGDAIGAIVGAAVFIFVVLLITDLLGLTNVFSFVNPVR</sequence>
<evidence type="ECO:0000313" key="3">
    <source>
        <dbReference type="EMBL" id="MDG4475189.1"/>
    </source>
</evidence>
<evidence type="ECO:0000313" key="4">
    <source>
        <dbReference type="Proteomes" id="UP001154240"/>
    </source>
</evidence>
<evidence type="ECO:0000256" key="1">
    <source>
        <dbReference type="SAM" id="Phobius"/>
    </source>
</evidence>
<gene>
    <name evidence="3" type="ORF">OLX77_03320</name>
</gene>
<feature type="transmembrane region" description="Helical" evidence="1">
    <location>
        <begin position="101"/>
        <end position="131"/>
    </location>
</feature>
<accession>A0A9X4MHY8</accession>
<evidence type="ECO:0000256" key="2">
    <source>
        <dbReference type="SAM" id="SignalP"/>
    </source>
</evidence>
<dbReference type="PIRSF" id="PIRSF029543">
    <property type="entry name" value="UCP029543"/>
    <property type="match status" value="1"/>
</dbReference>
<keyword evidence="1" id="KW-0812">Transmembrane</keyword>
<dbReference type="Proteomes" id="UP001154240">
    <property type="component" value="Unassembled WGS sequence"/>
</dbReference>
<dbReference type="NCBIfam" id="NF033919">
    <property type="entry name" value="PA2779_fam"/>
    <property type="match status" value="1"/>
</dbReference>
<reference evidence="3" key="1">
    <citation type="journal article" date="2022" name="bioRxiv">
        <title>Thiovibrio frasassiensisgen. nov., sp. nov., an autotrophic, elemental sulfur disproportionating bacterium isolated from sulfidic karst sediment, and proposal of Thiovibrionaceae fam. nov.</title>
        <authorList>
            <person name="Aronson H."/>
            <person name="Thomas C."/>
            <person name="Bhattacharyya M."/>
            <person name="Eckstein S."/>
            <person name="Jensen S."/>
            <person name="Barco R."/>
            <person name="Macalady J."/>
            <person name="Amend J."/>
        </authorList>
    </citation>
    <scope>NUCLEOTIDE SEQUENCE</scope>
    <source>
        <strain evidence="3">RS19-109</strain>
    </source>
</reference>
<organism evidence="3 4">
    <name type="scientific">Thiovibrio frasassiensis</name>
    <dbReference type="NCBI Taxonomy" id="2984131"/>
    <lineage>
        <taxon>Bacteria</taxon>
        <taxon>Pseudomonadati</taxon>
        <taxon>Thermodesulfobacteriota</taxon>
        <taxon>Desulfobulbia</taxon>
        <taxon>Desulfobulbales</taxon>
        <taxon>Thiovibrionaceae</taxon>
        <taxon>Thiovibrio</taxon>
    </lineage>
</organism>
<feature type="signal peptide" evidence="2">
    <location>
        <begin position="1"/>
        <end position="27"/>
    </location>
</feature>
<reference evidence="3" key="2">
    <citation type="submission" date="2022-10" db="EMBL/GenBank/DDBJ databases">
        <authorList>
            <person name="Aronson H.S."/>
        </authorList>
    </citation>
    <scope>NUCLEOTIDE SEQUENCE</scope>
    <source>
        <strain evidence="3">RS19-109</strain>
    </source>
</reference>
<comment type="caution">
    <text evidence="3">The sequence shown here is derived from an EMBL/GenBank/DDBJ whole genome shotgun (WGS) entry which is preliminary data.</text>
</comment>
<keyword evidence="1" id="KW-1133">Transmembrane helix</keyword>
<dbReference type="AlphaFoldDB" id="A0A9X4MHY8"/>
<dbReference type="InterPro" id="IPR016924">
    <property type="entry name" value="UCP029543"/>
</dbReference>
<protein>
    <submittedName>
        <fullName evidence="3">PA2779 family protein</fullName>
    </submittedName>
</protein>
<keyword evidence="4" id="KW-1185">Reference proteome</keyword>
<dbReference type="Pfam" id="PF20332">
    <property type="entry name" value="DUF6627"/>
    <property type="match status" value="1"/>
</dbReference>
<keyword evidence="2" id="KW-0732">Signal</keyword>
<name>A0A9X4MHY8_9BACT</name>
<dbReference type="InterPro" id="IPR046735">
    <property type="entry name" value="PA2779-like"/>
</dbReference>
<dbReference type="RefSeq" id="WP_307632164.1">
    <property type="nucleotide sequence ID" value="NZ_JAPHEH010000001.1"/>
</dbReference>